<proteinExistence type="predicted"/>
<reference evidence="2" key="1">
    <citation type="submission" date="2021-03" db="EMBL/GenBank/DDBJ databases">
        <title>Evolutionary innovations through gain and loss of genes in the ectomycorrhizal Boletales.</title>
        <authorList>
            <person name="Wu G."/>
            <person name="Miyauchi S."/>
            <person name="Morin E."/>
            <person name="Yang Z.-L."/>
            <person name="Xu J."/>
            <person name="Martin F.M."/>
        </authorList>
    </citation>
    <scope>NUCLEOTIDE SEQUENCE</scope>
    <source>
        <strain evidence="2">BR01</strain>
    </source>
</reference>
<evidence type="ECO:0000256" key="1">
    <source>
        <dbReference type="SAM" id="MobiDB-lite"/>
    </source>
</evidence>
<protein>
    <submittedName>
        <fullName evidence="2">Uncharacterized protein</fullName>
    </submittedName>
</protein>
<dbReference type="OrthoDB" id="3437960at2759"/>
<keyword evidence="3" id="KW-1185">Reference proteome</keyword>
<evidence type="ECO:0000313" key="2">
    <source>
        <dbReference type="EMBL" id="KAG6370979.1"/>
    </source>
</evidence>
<sequence length="373" mass="40347">MSQAAGVPSVYFAQARLGASHVGGDVVRSVSCSGLVVIVVGAVELTWMVGTTLDAQVQHCFGPFRTGLVLRPIGRVRWRGLDADSWCTPSSADMKLSVYARSPYVGGGSVMHHVRGGIASPPTILQPQHTRMRYMHVNAHAQAAATPVATVPFPGPAAVREVDCSRTGPGSNSSHVSLDLSGSLQSLGSETRDITEAPTVGFTSANQIWEEMVGMELASRMHPPPVHPWQPSGQARTQPPSLIGNDTSSIQPGPPQNAEDDDEVYTLLCQWTDEHGTCNMNVFGDRVWMSHHLSRRHNVVGHEKFQRACLWQGCADTMNKGSLARHVVSRHLRAGASCGFCSKVYSRADVARRHTKKCKVANGGSIERDQTKW</sequence>
<feature type="region of interest" description="Disordered" evidence="1">
    <location>
        <begin position="220"/>
        <end position="260"/>
    </location>
</feature>
<accession>A0A8I2YFH5</accession>
<dbReference type="AlphaFoldDB" id="A0A8I2YFH5"/>
<name>A0A8I2YFH5_9AGAM</name>
<evidence type="ECO:0000313" key="3">
    <source>
        <dbReference type="Proteomes" id="UP000683000"/>
    </source>
</evidence>
<gene>
    <name evidence="2" type="ORF">JVT61DRAFT_10694</name>
</gene>
<dbReference type="EMBL" id="JAGFBS010000041">
    <property type="protein sequence ID" value="KAG6370979.1"/>
    <property type="molecule type" value="Genomic_DNA"/>
</dbReference>
<organism evidence="2 3">
    <name type="scientific">Boletus reticuloceps</name>
    <dbReference type="NCBI Taxonomy" id="495285"/>
    <lineage>
        <taxon>Eukaryota</taxon>
        <taxon>Fungi</taxon>
        <taxon>Dikarya</taxon>
        <taxon>Basidiomycota</taxon>
        <taxon>Agaricomycotina</taxon>
        <taxon>Agaricomycetes</taxon>
        <taxon>Agaricomycetidae</taxon>
        <taxon>Boletales</taxon>
        <taxon>Boletineae</taxon>
        <taxon>Boletaceae</taxon>
        <taxon>Boletoideae</taxon>
        <taxon>Boletus</taxon>
    </lineage>
</organism>
<dbReference type="Proteomes" id="UP000683000">
    <property type="component" value="Unassembled WGS sequence"/>
</dbReference>
<feature type="compositionally biased region" description="Polar residues" evidence="1">
    <location>
        <begin position="231"/>
        <end position="251"/>
    </location>
</feature>
<comment type="caution">
    <text evidence="2">The sequence shown here is derived from an EMBL/GenBank/DDBJ whole genome shotgun (WGS) entry which is preliminary data.</text>
</comment>